<proteinExistence type="predicted"/>
<evidence type="ECO:0000313" key="7">
    <source>
        <dbReference type="EMBL" id="KAK4101608.1"/>
    </source>
</evidence>
<evidence type="ECO:0000256" key="4">
    <source>
        <dbReference type="ARBA" id="ARBA00023136"/>
    </source>
</evidence>
<dbReference type="GO" id="GO:0000324">
    <property type="term" value="C:fungal-type vacuole"/>
    <property type="evidence" value="ECO:0007669"/>
    <property type="project" value="TreeGrafter"/>
</dbReference>
<keyword evidence="3 6" id="KW-1133">Transmembrane helix</keyword>
<name>A0AAN6T1R8_9PEZI</name>
<protein>
    <submittedName>
        <fullName evidence="7">RTA1-domain-containing protein</fullName>
    </submittedName>
</protein>
<dbReference type="PANTHER" id="PTHR31465:SF9">
    <property type="entry name" value="SPHINGOID LONG-CHAIN BASE TRANSPORTER RSB1"/>
    <property type="match status" value="1"/>
</dbReference>
<dbReference type="Pfam" id="PF04479">
    <property type="entry name" value="RTA1"/>
    <property type="match status" value="1"/>
</dbReference>
<evidence type="ECO:0000256" key="2">
    <source>
        <dbReference type="ARBA" id="ARBA00022692"/>
    </source>
</evidence>
<evidence type="ECO:0000256" key="3">
    <source>
        <dbReference type="ARBA" id="ARBA00022989"/>
    </source>
</evidence>
<feature type="transmembrane region" description="Helical" evidence="6">
    <location>
        <begin position="152"/>
        <end position="175"/>
    </location>
</feature>
<evidence type="ECO:0000256" key="1">
    <source>
        <dbReference type="ARBA" id="ARBA00004141"/>
    </source>
</evidence>
<feature type="transmembrane region" description="Helical" evidence="6">
    <location>
        <begin position="285"/>
        <end position="302"/>
    </location>
</feature>
<feature type="region of interest" description="Disordered" evidence="5">
    <location>
        <begin position="321"/>
        <end position="347"/>
    </location>
</feature>
<dbReference type="AlphaFoldDB" id="A0AAN6T1R8"/>
<feature type="transmembrane region" description="Helical" evidence="6">
    <location>
        <begin position="79"/>
        <end position="98"/>
    </location>
</feature>
<accession>A0AAN6T1R8</accession>
<comment type="subcellular location">
    <subcellularLocation>
        <location evidence="1">Membrane</location>
        <topology evidence="1">Multi-pass membrane protein</topology>
    </subcellularLocation>
</comment>
<gene>
    <name evidence="7" type="ORF">N658DRAFT_424968</name>
</gene>
<dbReference type="Proteomes" id="UP001305647">
    <property type="component" value="Unassembled WGS sequence"/>
</dbReference>
<evidence type="ECO:0000256" key="5">
    <source>
        <dbReference type="SAM" id="MobiDB-lite"/>
    </source>
</evidence>
<dbReference type="InterPro" id="IPR007568">
    <property type="entry name" value="RTA1"/>
</dbReference>
<keyword evidence="4 6" id="KW-0472">Membrane</keyword>
<keyword evidence="8" id="KW-1185">Reference proteome</keyword>
<evidence type="ECO:0000313" key="8">
    <source>
        <dbReference type="Proteomes" id="UP001305647"/>
    </source>
</evidence>
<reference evidence="7" key="1">
    <citation type="journal article" date="2023" name="Mol. Phylogenet. Evol.">
        <title>Genome-scale phylogeny and comparative genomics of the fungal order Sordariales.</title>
        <authorList>
            <person name="Hensen N."/>
            <person name="Bonometti L."/>
            <person name="Westerberg I."/>
            <person name="Brannstrom I.O."/>
            <person name="Guillou S."/>
            <person name="Cros-Aarteil S."/>
            <person name="Calhoun S."/>
            <person name="Haridas S."/>
            <person name="Kuo A."/>
            <person name="Mondo S."/>
            <person name="Pangilinan J."/>
            <person name="Riley R."/>
            <person name="LaButti K."/>
            <person name="Andreopoulos B."/>
            <person name="Lipzen A."/>
            <person name="Chen C."/>
            <person name="Yan M."/>
            <person name="Daum C."/>
            <person name="Ng V."/>
            <person name="Clum A."/>
            <person name="Steindorff A."/>
            <person name="Ohm R.A."/>
            <person name="Martin F."/>
            <person name="Silar P."/>
            <person name="Natvig D.O."/>
            <person name="Lalanne C."/>
            <person name="Gautier V."/>
            <person name="Ament-Velasquez S.L."/>
            <person name="Kruys A."/>
            <person name="Hutchinson M.I."/>
            <person name="Powell A.J."/>
            <person name="Barry K."/>
            <person name="Miller A.N."/>
            <person name="Grigoriev I.V."/>
            <person name="Debuchy R."/>
            <person name="Gladieux P."/>
            <person name="Hiltunen Thoren M."/>
            <person name="Johannesson H."/>
        </authorList>
    </citation>
    <scope>NUCLEOTIDE SEQUENCE</scope>
    <source>
        <strain evidence="7">CBS 757.83</strain>
    </source>
</reference>
<feature type="compositionally biased region" description="Basic and acidic residues" evidence="5">
    <location>
        <begin position="328"/>
        <end position="347"/>
    </location>
</feature>
<organism evidence="7 8">
    <name type="scientific">Parathielavia hyrcaniae</name>
    <dbReference type="NCBI Taxonomy" id="113614"/>
    <lineage>
        <taxon>Eukaryota</taxon>
        <taxon>Fungi</taxon>
        <taxon>Dikarya</taxon>
        <taxon>Ascomycota</taxon>
        <taxon>Pezizomycotina</taxon>
        <taxon>Sordariomycetes</taxon>
        <taxon>Sordariomycetidae</taxon>
        <taxon>Sordariales</taxon>
        <taxon>Chaetomiaceae</taxon>
        <taxon>Parathielavia</taxon>
    </lineage>
</organism>
<comment type="caution">
    <text evidence="7">The sequence shown here is derived from an EMBL/GenBank/DDBJ whole genome shotgun (WGS) entry which is preliminary data.</text>
</comment>
<evidence type="ECO:0000256" key="6">
    <source>
        <dbReference type="SAM" id="Phobius"/>
    </source>
</evidence>
<dbReference type="EMBL" id="MU863634">
    <property type="protein sequence ID" value="KAK4101608.1"/>
    <property type="molecule type" value="Genomic_DNA"/>
</dbReference>
<sequence>MVCATGTPDWSNVTLATFNRTLLMNPRLCTSCTCPLVIEGRHLGYIAYFPSLAGNALFAAIFGLCLLPQIYYGIRSKTWGFFVAMVGGLILEVIGYTARILMRDNMFTNSYFIIYLVCLTIGPAFFAAAIYLTLSRLIIIYAPDRARFRPQVYTYIFIAFDLVALILQAAGGAIASLAEAGSPSLQAGINTMIAGVAWQVFALLLFALLSFEFWMRVRRLRGGGVGPAVELNPAFAELRARRAFQPLFLLAVLLAGVFIFVRSVFRCAELSEGFGGPLANDEVTFMVLEATMIGLACILLTASHPGLVVGSEVWSAASWKAGKKHGSSRGDVEKSARASSTERENGT</sequence>
<feature type="transmembrane region" description="Helical" evidence="6">
    <location>
        <begin position="45"/>
        <end position="67"/>
    </location>
</feature>
<reference evidence="7" key="2">
    <citation type="submission" date="2023-05" db="EMBL/GenBank/DDBJ databases">
        <authorList>
            <consortium name="Lawrence Berkeley National Laboratory"/>
            <person name="Steindorff A."/>
            <person name="Hensen N."/>
            <person name="Bonometti L."/>
            <person name="Westerberg I."/>
            <person name="Brannstrom I.O."/>
            <person name="Guillou S."/>
            <person name="Cros-Aarteil S."/>
            <person name="Calhoun S."/>
            <person name="Haridas S."/>
            <person name="Kuo A."/>
            <person name="Mondo S."/>
            <person name="Pangilinan J."/>
            <person name="Riley R."/>
            <person name="Labutti K."/>
            <person name="Andreopoulos B."/>
            <person name="Lipzen A."/>
            <person name="Chen C."/>
            <person name="Yanf M."/>
            <person name="Daum C."/>
            <person name="Ng V."/>
            <person name="Clum A."/>
            <person name="Ohm R."/>
            <person name="Martin F."/>
            <person name="Silar P."/>
            <person name="Natvig D."/>
            <person name="Lalanne C."/>
            <person name="Gautier V."/>
            <person name="Ament-Velasquez S.L."/>
            <person name="Kruys A."/>
            <person name="Hutchinson M.I."/>
            <person name="Powell A.J."/>
            <person name="Barry K."/>
            <person name="Miller A.N."/>
            <person name="Grigoriev I.V."/>
            <person name="Debuchy R."/>
            <person name="Gladieux P."/>
            <person name="Thoren M.H."/>
            <person name="Johannesson H."/>
        </authorList>
    </citation>
    <scope>NUCLEOTIDE SEQUENCE</scope>
    <source>
        <strain evidence="7">CBS 757.83</strain>
    </source>
</reference>
<dbReference type="PANTHER" id="PTHR31465">
    <property type="entry name" value="PROTEIN RTA1-RELATED"/>
    <property type="match status" value="1"/>
</dbReference>
<feature type="transmembrane region" description="Helical" evidence="6">
    <location>
        <begin position="247"/>
        <end position="265"/>
    </location>
</feature>
<keyword evidence="2 6" id="KW-0812">Transmembrane</keyword>
<dbReference type="GO" id="GO:0005886">
    <property type="term" value="C:plasma membrane"/>
    <property type="evidence" value="ECO:0007669"/>
    <property type="project" value="TreeGrafter"/>
</dbReference>
<feature type="transmembrane region" description="Helical" evidence="6">
    <location>
        <begin position="187"/>
        <end position="211"/>
    </location>
</feature>
<feature type="transmembrane region" description="Helical" evidence="6">
    <location>
        <begin position="110"/>
        <end position="132"/>
    </location>
</feature>